<keyword evidence="1" id="KW-0378">Hydrolase</keyword>
<dbReference type="RefSeq" id="WP_093073599.1">
    <property type="nucleotide sequence ID" value="NZ_FOGV01000019.1"/>
</dbReference>
<dbReference type="GO" id="GO:0005524">
    <property type="term" value="F:ATP binding"/>
    <property type="evidence" value="ECO:0007669"/>
    <property type="project" value="UniProtKB-UniRule"/>
</dbReference>
<comment type="subunit">
    <text evidence="1">Forms a complex composed of PxpA, PxpB and PxpC.</text>
</comment>
<proteinExistence type="inferred from homology"/>
<gene>
    <name evidence="1" type="primary">pxpA</name>
    <name evidence="2" type="ORF">SAMN05444126_11917</name>
</gene>
<dbReference type="AlphaFoldDB" id="A0A1H9V9P9"/>
<dbReference type="GO" id="GO:0017168">
    <property type="term" value="F:5-oxoprolinase (ATP-hydrolyzing) activity"/>
    <property type="evidence" value="ECO:0007669"/>
    <property type="project" value="UniProtKB-UniRule"/>
</dbReference>
<dbReference type="GO" id="GO:0005975">
    <property type="term" value="P:carbohydrate metabolic process"/>
    <property type="evidence" value="ECO:0007669"/>
    <property type="project" value="InterPro"/>
</dbReference>
<comment type="catalytic activity">
    <reaction evidence="1">
        <text>5-oxo-L-proline + ATP + 2 H2O = L-glutamate + ADP + phosphate + H(+)</text>
        <dbReference type="Rhea" id="RHEA:10348"/>
        <dbReference type="ChEBI" id="CHEBI:15377"/>
        <dbReference type="ChEBI" id="CHEBI:15378"/>
        <dbReference type="ChEBI" id="CHEBI:29985"/>
        <dbReference type="ChEBI" id="CHEBI:30616"/>
        <dbReference type="ChEBI" id="CHEBI:43474"/>
        <dbReference type="ChEBI" id="CHEBI:58402"/>
        <dbReference type="ChEBI" id="CHEBI:456216"/>
        <dbReference type="EC" id="3.5.2.9"/>
    </reaction>
</comment>
<dbReference type="SUPFAM" id="SSF88713">
    <property type="entry name" value="Glycoside hydrolase/deacetylase"/>
    <property type="match status" value="1"/>
</dbReference>
<dbReference type="OrthoDB" id="9773478at2"/>
<keyword evidence="1" id="KW-0547">Nucleotide-binding</keyword>
<comment type="similarity">
    <text evidence="1">Belongs to the LamB/PxpA family.</text>
</comment>
<accession>A0A1H9V9P9</accession>
<name>A0A1H9V9P9_9BACI</name>
<dbReference type="NCBIfam" id="NF003816">
    <property type="entry name" value="PRK05406.1-5"/>
    <property type="match status" value="1"/>
</dbReference>
<sequence>MKRAIDLNCDLGESYGIYSLGEDDGVMPLITSANIACGFHAGDYNVLARTVRKAVRHNTAIGAHPGLPDLQGFGRRQMDVSANDVYNMTLYQIGAVQAFAHSENVRAEHVKPHGALYNMAAKDRAIADAVAEAVKTADSSLILFGLYGSELTAAGQSIGLSVANEVFADRTYRADGSLTPRSHADALIEDPEKAAERIMRMLTESKTVTADGADIAIEADTICIHGDGPNALLFAQKLHDTLLARGVEIKKAGDIHD</sequence>
<reference evidence="3" key="1">
    <citation type="submission" date="2016-10" db="EMBL/GenBank/DDBJ databases">
        <authorList>
            <person name="de Groot N.N."/>
        </authorList>
    </citation>
    <scope>NUCLEOTIDE SEQUENCE [LARGE SCALE GENOMIC DNA]</scope>
    <source>
        <strain evidence="3">10nlg</strain>
    </source>
</reference>
<dbReference type="Proteomes" id="UP000199318">
    <property type="component" value="Unassembled WGS sequence"/>
</dbReference>
<dbReference type="PANTHER" id="PTHR30292:SF0">
    <property type="entry name" value="5-OXOPROLINASE SUBUNIT A"/>
    <property type="match status" value="1"/>
</dbReference>
<dbReference type="Pfam" id="PF03746">
    <property type="entry name" value="LamB_YcsF"/>
    <property type="match status" value="1"/>
</dbReference>
<dbReference type="EMBL" id="FOGV01000019">
    <property type="protein sequence ID" value="SES18506.1"/>
    <property type="molecule type" value="Genomic_DNA"/>
</dbReference>
<dbReference type="CDD" id="cd10787">
    <property type="entry name" value="LamB_YcsF_like"/>
    <property type="match status" value="1"/>
</dbReference>
<evidence type="ECO:0000256" key="1">
    <source>
        <dbReference type="HAMAP-Rule" id="MF_00691"/>
    </source>
</evidence>
<evidence type="ECO:0000313" key="2">
    <source>
        <dbReference type="EMBL" id="SES18506.1"/>
    </source>
</evidence>
<dbReference type="STRING" id="1464123.SAMN05444126_11917"/>
<dbReference type="InterPro" id="IPR011330">
    <property type="entry name" value="Glyco_hydro/deAcase_b/a-brl"/>
</dbReference>
<dbReference type="InterPro" id="IPR005501">
    <property type="entry name" value="LamB/YcsF/PxpA-like"/>
</dbReference>
<organism evidence="2 3">
    <name type="scientific">Salisediminibacterium halotolerans</name>
    <dbReference type="NCBI Taxonomy" id="517425"/>
    <lineage>
        <taxon>Bacteria</taxon>
        <taxon>Bacillati</taxon>
        <taxon>Bacillota</taxon>
        <taxon>Bacilli</taxon>
        <taxon>Bacillales</taxon>
        <taxon>Bacillaceae</taxon>
        <taxon>Salisediminibacterium</taxon>
    </lineage>
</organism>
<dbReference type="HAMAP" id="MF_00691">
    <property type="entry name" value="PxpA"/>
    <property type="match status" value="1"/>
</dbReference>
<dbReference type="NCBIfam" id="NF003814">
    <property type="entry name" value="PRK05406.1-3"/>
    <property type="match status" value="1"/>
</dbReference>
<keyword evidence="1" id="KW-0067">ATP-binding</keyword>
<evidence type="ECO:0000313" key="3">
    <source>
        <dbReference type="Proteomes" id="UP000199318"/>
    </source>
</evidence>
<comment type="function">
    <text evidence="1">Catalyzes the cleavage of 5-oxoproline to form L-glutamate coupled to the hydrolysis of ATP to ADP and inorganic phosphate.</text>
</comment>
<dbReference type="EC" id="3.5.2.9" evidence="1"/>
<comment type="caution">
    <text evidence="2">The sequence shown here is derived from an EMBL/GenBank/DDBJ whole genome shotgun (WGS) entry which is preliminary data.</text>
</comment>
<keyword evidence="3" id="KW-1185">Reference proteome</keyword>
<protein>
    <recommendedName>
        <fullName evidence="1">5-oxoprolinase subunit A</fullName>
        <shortName evidence="1">5-OPase subunit A</shortName>
        <ecNumber evidence="1">3.5.2.9</ecNumber>
    </recommendedName>
    <alternativeName>
        <fullName evidence="1">5-oxoprolinase (ATP-hydrolyzing) subunit A</fullName>
    </alternativeName>
</protein>
<dbReference type="Gene3D" id="3.20.20.370">
    <property type="entry name" value="Glycoside hydrolase/deacetylase"/>
    <property type="match status" value="1"/>
</dbReference>
<dbReference type="PANTHER" id="PTHR30292">
    <property type="entry name" value="UNCHARACTERIZED PROTEIN YBGL-RELATED"/>
    <property type="match status" value="1"/>
</dbReference>